<dbReference type="Gene3D" id="3.30.1340.30">
    <property type="match status" value="1"/>
</dbReference>
<dbReference type="PROSITE" id="PS51257">
    <property type="entry name" value="PROKAR_LIPOPROTEIN"/>
    <property type="match status" value="1"/>
</dbReference>
<proteinExistence type="predicted"/>
<evidence type="ECO:0000256" key="1">
    <source>
        <dbReference type="SAM" id="SignalP"/>
    </source>
</evidence>
<dbReference type="InterPro" id="IPR051686">
    <property type="entry name" value="Lipoprotein_DolP"/>
</dbReference>
<reference evidence="3 4" key="1">
    <citation type="journal article" date="2019" name="Antonie Van Leeuwenhoek">
        <title>Description of 'Ca. Methylobacter oryzae' KRF1, a novel species from the environmentally important Methylobacter clade 2.</title>
        <authorList>
            <person name="Khatri K."/>
            <person name="Mohite J.A."/>
            <person name="Pandit P.S."/>
            <person name="Bahulikar R."/>
            <person name="Rahalkar M.C."/>
        </authorList>
    </citation>
    <scope>NUCLEOTIDE SEQUENCE [LARGE SCALE GENOMIC DNA]</scope>
    <source>
        <strain evidence="3 4">KRF1</strain>
    </source>
</reference>
<dbReference type="InterPro" id="IPR014004">
    <property type="entry name" value="Transpt-assoc_nodulatn_dom_bac"/>
</dbReference>
<dbReference type="Pfam" id="PF04972">
    <property type="entry name" value="BON"/>
    <property type="match status" value="1"/>
</dbReference>
<organism evidence="3 4">
    <name type="scientific">Candidatus Methylobacter oryzae</name>
    <dbReference type="NCBI Taxonomy" id="2497749"/>
    <lineage>
        <taxon>Bacteria</taxon>
        <taxon>Pseudomonadati</taxon>
        <taxon>Pseudomonadota</taxon>
        <taxon>Gammaproteobacteria</taxon>
        <taxon>Methylococcales</taxon>
        <taxon>Methylococcaceae</taxon>
        <taxon>Methylobacter</taxon>
    </lineage>
</organism>
<evidence type="ECO:0000313" key="4">
    <source>
        <dbReference type="Proteomes" id="UP000733744"/>
    </source>
</evidence>
<keyword evidence="4" id="KW-1185">Reference proteome</keyword>
<feature type="chain" id="PRO_5046524913" evidence="1">
    <location>
        <begin position="21"/>
        <end position="104"/>
    </location>
</feature>
<accession>A0ABY3CCW7</accession>
<dbReference type="InterPro" id="IPR007055">
    <property type="entry name" value="BON_dom"/>
</dbReference>
<evidence type="ECO:0000313" key="3">
    <source>
        <dbReference type="EMBL" id="TRW98941.1"/>
    </source>
</evidence>
<dbReference type="PANTHER" id="PTHR34606">
    <property type="entry name" value="BON DOMAIN-CONTAINING PROTEIN"/>
    <property type="match status" value="1"/>
</dbReference>
<feature type="domain" description="BON" evidence="2">
    <location>
        <begin position="37"/>
        <end position="104"/>
    </location>
</feature>
<name>A0ABY3CCW7_9GAMM</name>
<dbReference type="EMBL" id="RYFG02000063">
    <property type="protein sequence ID" value="TRW98941.1"/>
    <property type="molecule type" value="Genomic_DNA"/>
</dbReference>
<dbReference type="PANTHER" id="PTHR34606:SF16">
    <property type="entry name" value="BON DOMAIN-CONTAINING PROTEIN"/>
    <property type="match status" value="1"/>
</dbReference>
<feature type="signal peptide" evidence="1">
    <location>
        <begin position="1"/>
        <end position="20"/>
    </location>
</feature>
<dbReference type="PROSITE" id="PS50914">
    <property type="entry name" value="BON"/>
    <property type="match status" value="1"/>
</dbReference>
<dbReference type="Proteomes" id="UP000733744">
    <property type="component" value="Unassembled WGS sequence"/>
</dbReference>
<dbReference type="SMART" id="SM00749">
    <property type="entry name" value="BON"/>
    <property type="match status" value="1"/>
</dbReference>
<dbReference type="RefSeq" id="WP_127030680.1">
    <property type="nucleotide sequence ID" value="NZ_RYFG02000063.1"/>
</dbReference>
<gene>
    <name evidence="3" type="ORF">EKO24_006955</name>
</gene>
<keyword evidence="1" id="KW-0732">Signal</keyword>
<sequence>MKYLIRIFSAFFLTLTLLTAAGCASTPKEEGTGEYVDDSVVTTKVKAALVRDDEVSAARVNVETFKGVVQLSGFVNSRAEMNRAIEVARGIKGVKSVKNDMRVK</sequence>
<evidence type="ECO:0000259" key="2">
    <source>
        <dbReference type="PROSITE" id="PS50914"/>
    </source>
</evidence>
<comment type="caution">
    <text evidence="3">The sequence shown here is derived from an EMBL/GenBank/DDBJ whole genome shotgun (WGS) entry which is preliminary data.</text>
</comment>
<protein>
    <submittedName>
        <fullName evidence="3">BON domain-containing protein</fullName>
    </submittedName>
</protein>